<keyword evidence="2" id="KW-1185">Reference proteome</keyword>
<evidence type="ECO:0008006" key="3">
    <source>
        <dbReference type="Google" id="ProtNLM"/>
    </source>
</evidence>
<evidence type="ECO:0000313" key="1">
    <source>
        <dbReference type="EMBL" id="MTE16380.1"/>
    </source>
</evidence>
<name>A0A6I3L612_9NOCA</name>
<organism evidence="1 2">
    <name type="scientific">Nocardia aurantiaca</name>
    <dbReference type="NCBI Taxonomy" id="2675850"/>
    <lineage>
        <taxon>Bacteria</taxon>
        <taxon>Bacillati</taxon>
        <taxon>Actinomycetota</taxon>
        <taxon>Actinomycetes</taxon>
        <taxon>Mycobacteriales</taxon>
        <taxon>Nocardiaceae</taxon>
        <taxon>Nocardia</taxon>
    </lineage>
</organism>
<dbReference type="EMBL" id="WMBB01000014">
    <property type="protein sequence ID" value="MTE16380.1"/>
    <property type="molecule type" value="Genomic_DNA"/>
</dbReference>
<dbReference type="AlphaFoldDB" id="A0A6I3L612"/>
<sequence>MAAIMVDEQIEYRDGSWQSVREPASTMLEPGEAEPVPMSPIALPGVYTIPRHVETPRVRGVIRSEVGDLFAALNSEVAETLPAIPDAAVLDASRWFMLAEVTGVDDRRARGWVTGFNAYGSTTVIAVEAARRLVAVGAPAGTLAPAQAFDAASFLDHLATTGMTWRVEELAAVRTR</sequence>
<evidence type="ECO:0000313" key="2">
    <source>
        <dbReference type="Proteomes" id="UP000432464"/>
    </source>
</evidence>
<proteinExistence type="predicted"/>
<dbReference type="Proteomes" id="UP000432464">
    <property type="component" value="Unassembled WGS sequence"/>
</dbReference>
<dbReference type="RefSeq" id="WP_154790804.1">
    <property type="nucleotide sequence ID" value="NZ_WMBB01000014.1"/>
</dbReference>
<protein>
    <recommendedName>
        <fullName evidence="3">Saccharopine dehydrogenase-like C-terminal domain-containing protein</fullName>
    </recommendedName>
</protein>
<comment type="caution">
    <text evidence="1">The sequence shown here is derived from an EMBL/GenBank/DDBJ whole genome shotgun (WGS) entry which is preliminary data.</text>
</comment>
<accession>A0A6I3L612</accession>
<reference evidence="1 2" key="1">
    <citation type="submission" date="2019-11" db="EMBL/GenBank/DDBJ databases">
        <title>Nocardia sp. nov. CT2-14 isolated from soil.</title>
        <authorList>
            <person name="Kanchanasin P."/>
            <person name="Tanasupawat S."/>
            <person name="Yuki M."/>
            <person name="Kudo T."/>
        </authorList>
    </citation>
    <scope>NUCLEOTIDE SEQUENCE [LARGE SCALE GENOMIC DNA]</scope>
    <source>
        <strain evidence="1 2">CT2-14</strain>
    </source>
</reference>
<gene>
    <name evidence="1" type="ORF">GLP40_26895</name>
</gene>